<sequence length="187" mass="20389">MVFSDQAHSARCAVLYMAKICNINNASILYRSPTADDASIGDQVYEYSRVLGDTLPTTSSETTPFYYSETLALPTSDAVNLEKRALATLTVIVCQNINGAQPCVGLDVTGAQVNQCINFQGAWNDSISSLRIGTTPGWGGCEFYLNWGCDTAILPAPNGAQYFDLRYVENNLNRNDMISSFRCVARA</sequence>
<dbReference type="EMBL" id="JAABOE010000061">
    <property type="protein sequence ID" value="KAF3173166.1"/>
    <property type="molecule type" value="Genomic_DNA"/>
</dbReference>
<protein>
    <submittedName>
        <fullName evidence="1">Uncharacterized protein</fullName>
    </submittedName>
</protein>
<evidence type="ECO:0000313" key="1">
    <source>
        <dbReference type="EMBL" id="KAF3173166.1"/>
    </source>
</evidence>
<evidence type="ECO:0000313" key="2">
    <source>
        <dbReference type="Proteomes" id="UP000479691"/>
    </source>
</evidence>
<dbReference type="Proteomes" id="UP000479691">
    <property type="component" value="Unassembled WGS sequence"/>
</dbReference>
<dbReference type="AlphaFoldDB" id="A0A7C8PM13"/>
<name>A0A7C8PM13_ORBOL</name>
<gene>
    <name evidence="1" type="ORF">TWF788_009233</name>
</gene>
<comment type="caution">
    <text evidence="1">The sequence shown here is derived from an EMBL/GenBank/DDBJ whole genome shotgun (WGS) entry which is preliminary data.</text>
</comment>
<reference evidence="1 2" key="1">
    <citation type="submission" date="2019-06" db="EMBL/GenBank/DDBJ databases">
        <authorList>
            <person name="Palmer J.M."/>
        </authorList>
    </citation>
    <scope>NUCLEOTIDE SEQUENCE [LARGE SCALE GENOMIC DNA]</scope>
    <source>
        <strain evidence="1 2">TWF788</strain>
    </source>
</reference>
<proteinExistence type="predicted"/>
<accession>A0A7C8PM13</accession>
<organism evidence="1 2">
    <name type="scientific">Orbilia oligospora</name>
    <name type="common">Nematode-trapping fungus</name>
    <name type="synonym">Arthrobotrys oligospora</name>
    <dbReference type="NCBI Taxonomy" id="2813651"/>
    <lineage>
        <taxon>Eukaryota</taxon>
        <taxon>Fungi</taxon>
        <taxon>Dikarya</taxon>
        <taxon>Ascomycota</taxon>
        <taxon>Pezizomycotina</taxon>
        <taxon>Orbiliomycetes</taxon>
        <taxon>Orbiliales</taxon>
        <taxon>Orbiliaceae</taxon>
        <taxon>Orbilia</taxon>
    </lineage>
</organism>
<dbReference type="Gene3D" id="2.60.20.10">
    <property type="entry name" value="Crystallins"/>
    <property type="match status" value="1"/>
</dbReference>